<sequence>MERETSNFTIITRNPVLAKWLLKKSGEQKLTDIRSRPFGDVTITPLPNGQLEISAPTQKAYSELLKQIREEGAISSEI</sequence>
<accession>A0A1F5HB74</accession>
<evidence type="ECO:0000313" key="2">
    <source>
        <dbReference type="Proteomes" id="UP000176751"/>
    </source>
</evidence>
<dbReference type="AlphaFoldDB" id="A0A1F5HB74"/>
<reference evidence="1 2" key="1">
    <citation type="journal article" date="2016" name="Nat. Commun.">
        <title>Thousands of microbial genomes shed light on interconnected biogeochemical processes in an aquifer system.</title>
        <authorList>
            <person name="Anantharaman K."/>
            <person name="Brown C.T."/>
            <person name="Hug L.A."/>
            <person name="Sharon I."/>
            <person name="Castelle C.J."/>
            <person name="Probst A.J."/>
            <person name="Thomas B.C."/>
            <person name="Singh A."/>
            <person name="Wilkins M.J."/>
            <person name="Karaoz U."/>
            <person name="Brodie E.L."/>
            <person name="Williams K.H."/>
            <person name="Hubbard S.S."/>
            <person name="Banfield J.F."/>
        </authorList>
    </citation>
    <scope>NUCLEOTIDE SEQUENCE [LARGE SCALE GENOMIC DNA]</scope>
</reference>
<gene>
    <name evidence="1" type="ORF">A2196_04220</name>
</gene>
<organism evidence="1 2">
    <name type="scientific">Candidatus Curtissbacteria bacterium RIFOXYA1_FULL_41_14</name>
    <dbReference type="NCBI Taxonomy" id="1797737"/>
    <lineage>
        <taxon>Bacteria</taxon>
        <taxon>Candidatus Curtissiibacteriota</taxon>
    </lineage>
</organism>
<comment type="caution">
    <text evidence="1">The sequence shown here is derived from an EMBL/GenBank/DDBJ whole genome shotgun (WGS) entry which is preliminary data.</text>
</comment>
<proteinExistence type="predicted"/>
<dbReference type="Proteomes" id="UP000176751">
    <property type="component" value="Unassembled WGS sequence"/>
</dbReference>
<name>A0A1F5HB74_9BACT</name>
<protein>
    <submittedName>
        <fullName evidence="1">Uncharacterized protein</fullName>
    </submittedName>
</protein>
<dbReference type="EMBL" id="MFCA01000028">
    <property type="protein sequence ID" value="OGE01330.1"/>
    <property type="molecule type" value="Genomic_DNA"/>
</dbReference>
<evidence type="ECO:0000313" key="1">
    <source>
        <dbReference type="EMBL" id="OGE01330.1"/>
    </source>
</evidence>